<evidence type="ECO:0000313" key="1">
    <source>
        <dbReference type="EMBL" id="GAA3151077.1"/>
    </source>
</evidence>
<accession>A0ABP6NKD2</accession>
<evidence type="ECO:0000313" key="2">
    <source>
        <dbReference type="Proteomes" id="UP001501637"/>
    </source>
</evidence>
<proteinExistence type="predicted"/>
<protein>
    <recommendedName>
        <fullName evidence="3">Transposase</fullName>
    </recommendedName>
</protein>
<dbReference type="Proteomes" id="UP001501637">
    <property type="component" value="Unassembled WGS sequence"/>
</dbReference>
<name>A0ABP6NKD2_9ACTN</name>
<sequence>MEECYVMASGRADACWLPIAKGLTPHGLRHTHKTVMEGLTE</sequence>
<evidence type="ECO:0008006" key="3">
    <source>
        <dbReference type="Google" id="ProtNLM"/>
    </source>
</evidence>
<gene>
    <name evidence="1" type="ORF">GCM10010449_81730</name>
</gene>
<comment type="caution">
    <text evidence="1">The sequence shown here is derived from an EMBL/GenBank/DDBJ whole genome shotgun (WGS) entry which is preliminary data.</text>
</comment>
<keyword evidence="2" id="KW-1185">Reference proteome</keyword>
<dbReference type="EMBL" id="BAAAUG010000219">
    <property type="protein sequence ID" value="GAA3151077.1"/>
    <property type="molecule type" value="Genomic_DNA"/>
</dbReference>
<organism evidence="1 2">
    <name type="scientific">Streptomyces rectiviolaceus</name>
    <dbReference type="NCBI Taxonomy" id="332591"/>
    <lineage>
        <taxon>Bacteria</taxon>
        <taxon>Bacillati</taxon>
        <taxon>Actinomycetota</taxon>
        <taxon>Actinomycetes</taxon>
        <taxon>Kitasatosporales</taxon>
        <taxon>Streptomycetaceae</taxon>
        <taxon>Streptomyces</taxon>
    </lineage>
</organism>
<reference evidence="2" key="1">
    <citation type="journal article" date="2019" name="Int. J. Syst. Evol. Microbiol.">
        <title>The Global Catalogue of Microorganisms (GCM) 10K type strain sequencing project: providing services to taxonomists for standard genome sequencing and annotation.</title>
        <authorList>
            <consortium name="The Broad Institute Genomics Platform"/>
            <consortium name="The Broad Institute Genome Sequencing Center for Infectious Disease"/>
            <person name="Wu L."/>
            <person name="Ma J."/>
        </authorList>
    </citation>
    <scope>NUCLEOTIDE SEQUENCE [LARGE SCALE GENOMIC DNA]</scope>
    <source>
        <strain evidence="2">JCM 9092</strain>
    </source>
</reference>